<evidence type="ECO:0000256" key="1">
    <source>
        <dbReference type="SAM" id="Coils"/>
    </source>
</evidence>
<organism evidence="4 5">
    <name type="scientific">Metamycoplasma alkalescens</name>
    <dbReference type="NCBI Taxonomy" id="45363"/>
    <lineage>
        <taxon>Bacteria</taxon>
        <taxon>Bacillati</taxon>
        <taxon>Mycoplasmatota</taxon>
        <taxon>Mycoplasmoidales</taxon>
        <taxon>Metamycoplasmataceae</taxon>
        <taxon>Metamycoplasma</taxon>
    </lineage>
</organism>
<gene>
    <name evidence="4" type="ORF">BCF88_1095</name>
</gene>
<feature type="coiled-coil region" evidence="1">
    <location>
        <begin position="252"/>
        <end position="279"/>
    </location>
</feature>
<evidence type="ECO:0000256" key="2">
    <source>
        <dbReference type="SAM" id="MobiDB-lite"/>
    </source>
</evidence>
<feature type="region of interest" description="Disordered" evidence="2">
    <location>
        <begin position="159"/>
        <end position="192"/>
    </location>
</feature>
<sequence>MKQNNLWKILFIPILTSSIIPLTLLSANKQSPEASNQKMKSQIEKHLEKFKETIEVHPFSSFNISKQINPHSNNELIDNPKYIPKYQSYIEEDNQIIVKLKQETYENPITFLIKQNDQGSGFQTITSLSIAEKINQFQEDTYSQQQKETNQQQLNELEEKIKKEPNDNEELKKELEKNKKPNETPNNQEDPIEKEYNQLKTKSNQNNSSISPSDFKKITFTNDNSWKNDYFKTDYSNTYSQVLKAELPKELRDEIEKEIKEQTKKQQQYRKKYNDLVLENKSQSLKAKWILLKLQQTQTKITDLQLKLTSPLLKTYTIRTKIPNLTINSSKEQERGNSLSASKQVVFEQTFKIKNNLFNLSLLPSPKHTGAYFNNQVLWFDSSQFTTPFPTYDSSSQHLFPLETNLSNNQTDYGFFVNTLITDQFAILRGNFQDNENEVYTYDLTKIIKTDNKYNWPSPKKYSYQELQNHIKDSNSRFSSTKELLLVVFKNKKTNLSQFHLLQSFPSLNNESEIKKFLEFFKLTDFTKTKKDYEQKIKELTEKIKKQQSFLTKKQLEKAKNNLESQLETLESTLPNPNFKSYLPFYLKTLQETNQLENNSINETSSETLSNTINSFLIPLTNQLPNSSKNLQIHPKSSFFQYLKQSKKLDEKNIQSQSYFQLYANYQEYLTYLANKTIDQKPTKPILIKFDSSKIKDLKSQFTTPSNNVQDINKLFESQIISLFLNDKKIKNNELEELKKILKIRKYEMSNNKKELLIEFQLENPSSNNSSSYILSKSEFIFDLEEQKEITDDIFNKKLIFNEQKIKSFINQFSKTQFIKLLRKKDFNLFLEEKNSFLSNGLSSLTDEEKEQLKKSKIDYDFDTYLESEGKTLKFTISSNDYSFGSYSFDNLSYLGDIFQNTKPNYIEQSKNIIEINLYEELKEDSSKPADENKLKELIKSKIESWLKENNSSLTTFQKTSDSITNLTQENLKKLQSNNQTSIEQKRKDFIEIELSSIQDENTEPSPLLSSIKEILDKNKLIFRFTNIKPFDVSTIQFEPIQTNINTLFSNTYTEFELNHRYETLMKDFKQEIFRSLASQIESNKDKLKSEYTLEDFIKKDSNSSLFKFKIIPKNKDFTWKTNNFEYDENEEKVFHKELENLFYPQRKVNLEILLPEYLKQYYLNTDKLTLSIQNNSPLSKLIDFSQLETELDQSLEKKYPNWKQQLNQTYKETFNQLAIPLRIPFKESYSSSDFLKINPILLKNIVFSNEHLIKEKLQPKIIELKQQLQSKTIDNNYFLVEISKIYSDFYGQLINNLVKKEISTFTKLIDSSYDENWFNIEEFISKEKEYKLDINKLFSFLLPKINFKKFESITKLNISSDIKKNLHIIPYQLKSGHTPFAFGKTSVDLNLLFNKEEIFDLSWTQYILDSNNKVNNFVIPKNLKDFLYKKYSLSDENNPEKVVDPDNPNGDSVNDNKSNDKNNNPNNPLKQKNKFDIKQHLFWLIPLSLISIVGLVFLILYLIKNKKKKPNKNLKDKDEDDNASNQSKINIIDILKTNNQDDFKKQVLDLKEQLNLDANVEEDIELNNNIDSKPIESNLNNDKKDLLQDKTDDLNDNNNDILEDIEDDIEYSNNDENQTNISSTLATEPSLSNYSSTNKIETRNDISNDDIQLKQLETKKQKEALETFEKEKTTKKTKNKKIKKQKPKSKESK</sequence>
<feature type="compositionally biased region" description="Basic and acidic residues" evidence="2">
    <location>
        <begin position="159"/>
        <end position="182"/>
    </location>
</feature>
<feature type="compositionally biased region" description="Low complexity" evidence="2">
    <location>
        <begin position="1462"/>
        <end position="1471"/>
    </location>
</feature>
<keyword evidence="3" id="KW-0472">Membrane</keyword>
<keyword evidence="3" id="KW-0812">Transmembrane</keyword>
<dbReference type="EMBL" id="QKLP01000009">
    <property type="protein sequence ID" value="PYF42577.1"/>
    <property type="molecule type" value="Genomic_DNA"/>
</dbReference>
<evidence type="ECO:0000313" key="5">
    <source>
        <dbReference type="Proteomes" id="UP000247715"/>
    </source>
</evidence>
<feature type="coiled-coil region" evidence="1">
    <location>
        <begin position="523"/>
        <end position="607"/>
    </location>
</feature>
<keyword evidence="1" id="KW-0175">Coiled coil</keyword>
<protein>
    <submittedName>
        <fullName evidence="4">Uncharacterized protein</fullName>
    </submittedName>
</protein>
<reference evidence="4 5" key="1">
    <citation type="submission" date="2018-06" db="EMBL/GenBank/DDBJ databases">
        <title>Genomic Encyclopedia of Archaeal and Bacterial Type Strains, Phase II (KMG-II): from individual species to whole genera.</title>
        <authorList>
            <person name="Goeker M."/>
        </authorList>
    </citation>
    <scope>NUCLEOTIDE SEQUENCE [LARGE SCALE GENOMIC DNA]</scope>
    <source>
        <strain evidence="4 5">ATCC 29103</strain>
    </source>
</reference>
<feature type="region of interest" description="Disordered" evidence="2">
    <location>
        <begin position="199"/>
        <end position="218"/>
    </location>
</feature>
<proteinExistence type="predicted"/>
<name>A0A318U787_9BACT</name>
<evidence type="ECO:0000313" key="4">
    <source>
        <dbReference type="EMBL" id="PYF42577.1"/>
    </source>
</evidence>
<keyword evidence="3" id="KW-1133">Transmembrane helix</keyword>
<feature type="compositionally biased region" description="Basic residues" evidence="2">
    <location>
        <begin position="1676"/>
        <end position="1688"/>
    </location>
</feature>
<evidence type="ECO:0000256" key="3">
    <source>
        <dbReference type="SAM" id="Phobius"/>
    </source>
</evidence>
<accession>A0A318U787</accession>
<feature type="transmembrane region" description="Helical" evidence="3">
    <location>
        <begin position="1482"/>
        <end position="1504"/>
    </location>
</feature>
<feature type="region of interest" description="Disordered" evidence="2">
    <location>
        <begin position="1670"/>
        <end position="1694"/>
    </location>
</feature>
<dbReference type="Proteomes" id="UP000247715">
    <property type="component" value="Unassembled WGS sequence"/>
</dbReference>
<feature type="region of interest" description="Disordered" evidence="2">
    <location>
        <begin position="1438"/>
        <end position="1472"/>
    </location>
</feature>
<comment type="caution">
    <text evidence="4">The sequence shown here is derived from an EMBL/GenBank/DDBJ whole genome shotgun (WGS) entry which is preliminary data.</text>
</comment>
<dbReference type="RefSeq" id="WP_110858381.1">
    <property type="nucleotide sequence ID" value="NZ_LS991949.1"/>
</dbReference>
<feature type="compositionally biased region" description="Polar residues" evidence="2">
    <location>
        <begin position="199"/>
        <end position="212"/>
    </location>
</feature>